<keyword evidence="3" id="KW-0808">Transferase</keyword>
<name>A0A9D9HED6_9BACT</name>
<dbReference type="Proteomes" id="UP000823637">
    <property type="component" value="Unassembled WGS sequence"/>
</dbReference>
<dbReference type="GO" id="GO:0016757">
    <property type="term" value="F:glycosyltransferase activity"/>
    <property type="evidence" value="ECO:0007669"/>
    <property type="project" value="UniProtKB-KW"/>
</dbReference>
<accession>A0A9D9HED6</accession>
<evidence type="ECO:0000256" key="2">
    <source>
        <dbReference type="ARBA" id="ARBA00022676"/>
    </source>
</evidence>
<dbReference type="Gene3D" id="3.90.550.10">
    <property type="entry name" value="Spore Coat Polysaccharide Biosynthesis Protein SpsA, Chain A"/>
    <property type="match status" value="1"/>
</dbReference>
<feature type="domain" description="Glycosyltransferase 2-like" evidence="5">
    <location>
        <begin position="67"/>
        <end position="183"/>
    </location>
</feature>
<dbReference type="InterPro" id="IPR029044">
    <property type="entry name" value="Nucleotide-diphossugar_trans"/>
</dbReference>
<dbReference type="AlphaFoldDB" id="A0A9D9HED6"/>
<reference evidence="6" key="2">
    <citation type="journal article" date="2021" name="PeerJ">
        <title>Extensive microbial diversity within the chicken gut microbiome revealed by metagenomics and culture.</title>
        <authorList>
            <person name="Gilroy R."/>
            <person name="Ravi A."/>
            <person name="Getino M."/>
            <person name="Pursley I."/>
            <person name="Horton D.L."/>
            <person name="Alikhan N.F."/>
            <person name="Baker D."/>
            <person name="Gharbi K."/>
            <person name="Hall N."/>
            <person name="Watson M."/>
            <person name="Adriaenssens E.M."/>
            <person name="Foster-Nyarko E."/>
            <person name="Jarju S."/>
            <person name="Secka A."/>
            <person name="Antonio M."/>
            <person name="Oren A."/>
            <person name="Chaudhuri R.R."/>
            <person name="La Ragione R."/>
            <person name="Hildebrand F."/>
            <person name="Pallen M.J."/>
        </authorList>
    </citation>
    <scope>NUCLEOTIDE SEQUENCE</scope>
    <source>
        <strain evidence="6">D3-1215</strain>
    </source>
</reference>
<evidence type="ECO:0000259" key="5">
    <source>
        <dbReference type="Pfam" id="PF00535"/>
    </source>
</evidence>
<evidence type="ECO:0000256" key="1">
    <source>
        <dbReference type="ARBA" id="ARBA00006739"/>
    </source>
</evidence>
<dbReference type="Pfam" id="PF00535">
    <property type="entry name" value="Glycos_transf_2"/>
    <property type="match status" value="1"/>
</dbReference>
<comment type="caution">
    <text evidence="6">The sequence shown here is derived from an EMBL/GenBank/DDBJ whole genome shotgun (WGS) entry which is preliminary data.</text>
</comment>
<dbReference type="EMBL" id="JADIMR010000047">
    <property type="protein sequence ID" value="MBO8446747.1"/>
    <property type="molecule type" value="Genomic_DNA"/>
</dbReference>
<keyword evidence="4" id="KW-0812">Transmembrane</keyword>
<evidence type="ECO:0000256" key="3">
    <source>
        <dbReference type="ARBA" id="ARBA00022679"/>
    </source>
</evidence>
<dbReference type="PANTHER" id="PTHR43630:SF1">
    <property type="entry name" value="POLY-BETA-1,6-N-ACETYL-D-GLUCOSAMINE SYNTHASE"/>
    <property type="match status" value="1"/>
</dbReference>
<organism evidence="6 7">
    <name type="scientific">Candidatus Enterocola intestinipullorum</name>
    <dbReference type="NCBI Taxonomy" id="2840783"/>
    <lineage>
        <taxon>Bacteria</taxon>
        <taxon>Pseudomonadati</taxon>
        <taxon>Bacteroidota</taxon>
        <taxon>Bacteroidia</taxon>
        <taxon>Bacteroidales</taxon>
        <taxon>Candidatus Enterocola</taxon>
    </lineage>
</organism>
<dbReference type="SUPFAM" id="SSF53448">
    <property type="entry name" value="Nucleotide-diphospho-sugar transferases"/>
    <property type="match status" value="1"/>
</dbReference>
<gene>
    <name evidence="6" type="ORF">IAC32_03245</name>
</gene>
<protein>
    <submittedName>
        <fullName evidence="6">Glycosyltransferase</fullName>
    </submittedName>
</protein>
<proteinExistence type="inferred from homology"/>
<keyword evidence="2" id="KW-0328">Glycosyltransferase</keyword>
<feature type="transmembrane region" description="Helical" evidence="4">
    <location>
        <begin position="360"/>
        <end position="383"/>
    </location>
</feature>
<keyword evidence="4" id="KW-0472">Membrane</keyword>
<feature type="transmembrane region" description="Helical" evidence="4">
    <location>
        <begin position="15"/>
        <end position="41"/>
    </location>
</feature>
<comment type="similarity">
    <text evidence="1">Belongs to the glycosyltransferase 2 family.</text>
</comment>
<dbReference type="PANTHER" id="PTHR43630">
    <property type="entry name" value="POLY-BETA-1,6-N-ACETYL-D-GLUCOSAMINE SYNTHASE"/>
    <property type="match status" value="1"/>
</dbReference>
<feature type="transmembrane region" description="Helical" evidence="4">
    <location>
        <begin position="314"/>
        <end position="340"/>
    </location>
</feature>
<evidence type="ECO:0000313" key="6">
    <source>
        <dbReference type="EMBL" id="MBO8446747.1"/>
    </source>
</evidence>
<sequence length="393" mass="43689">MLDDFFSILAGQWQAAGLFVLVALSCVVAAALVQSGYHWLLYCSLFRYDRRVRKGKVVFQEERPSVSVIVCAKDEAENLERNLPEVLSQDYPDFEVIVVDDASGDETADVLTRLSSVYDNLRVRTVPAGAKFTSSKKFAVSLGIKAAKNDILLFTDADCRPASKLWISTMVRNFTPGVRIVLGYGAYESKKGLVSYAISYDTVTIAMQYLSCAVSGMPYMGVGRNLAYRKSFFLSTKGFSSHLDLQSGDDDLFVNEYADAGNTKVEISPLSVTVSGPKSTIWQWFVQKQRHLTTSVRYKPSSKAVLGCEMFSRALFYIAFVACMCTGNLIAVGIAVFLFIVRMVSHYVMVNKLSSVLGDRKFPCGLILLDIFIPFFNLAASLAPRKGERYKWK</sequence>
<evidence type="ECO:0000256" key="4">
    <source>
        <dbReference type="SAM" id="Phobius"/>
    </source>
</evidence>
<evidence type="ECO:0000313" key="7">
    <source>
        <dbReference type="Proteomes" id="UP000823637"/>
    </source>
</evidence>
<dbReference type="InterPro" id="IPR001173">
    <property type="entry name" value="Glyco_trans_2-like"/>
</dbReference>
<reference evidence="6" key="1">
    <citation type="submission" date="2020-10" db="EMBL/GenBank/DDBJ databases">
        <authorList>
            <person name="Gilroy R."/>
        </authorList>
    </citation>
    <scope>NUCLEOTIDE SEQUENCE</scope>
    <source>
        <strain evidence="6">D3-1215</strain>
    </source>
</reference>
<keyword evidence="4" id="KW-1133">Transmembrane helix</keyword>